<feature type="domain" description="GWxTD" evidence="1">
    <location>
        <begin position="60"/>
        <end position="158"/>
    </location>
</feature>
<dbReference type="InterPro" id="IPR030959">
    <property type="entry name" value="GWxTD_dom"/>
</dbReference>
<dbReference type="EMBL" id="UINC01000038">
    <property type="protein sequence ID" value="SUZ47856.1"/>
    <property type="molecule type" value="Genomic_DNA"/>
</dbReference>
<evidence type="ECO:0000259" key="1">
    <source>
        <dbReference type="Pfam" id="PF20094"/>
    </source>
</evidence>
<organism evidence="2">
    <name type="scientific">marine metagenome</name>
    <dbReference type="NCBI Taxonomy" id="408172"/>
    <lineage>
        <taxon>unclassified sequences</taxon>
        <taxon>metagenomes</taxon>
        <taxon>ecological metagenomes</taxon>
    </lineage>
</organism>
<gene>
    <name evidence="2" type="ORF">METZ01_LOCUS710</name>
</gene>
<dbReference type="Pfam" id="PF20094">
    <property type="entry name" value="GWxTD_dom"/>
    <property type="match status" value="1"/>
</dbReference>
<proteinExistence type="predicted"/>
<dbReference type="NCBIfam" id="TIGR04514">
    <property type="entry name" value="GWxTD_dom"/>
    <property type="match status" value="1"/>
</dbReference>
<protein>
    <recommendedName>
        <fullName evidence="1">GWxTD domain-containing protein</fullName>
    </recommendedName>
</protein>
<accession>A0A381MZU8</accession>
<reference evidence="2" key="1">
    <citation type="submission" date="2018-05" db="EMBL/GenBank/DDBJ databases">
        <authorList>
            <person name="Lanie J.A."/>
            <person name="Ng W.-L."/>
            <person name="Kazmierczak K.M."/>
            <person name="Andrzejewski T.M."/>
            <person name="Davidsen T.M."/>
            <person name="Wayne K.J."/>
            <person name="Tettelin H."/>
            <person name="Glass J.I."/>
            <person name="Rusch D."/>
            <person name="Podicherti R."/>
            <person name="Tsui H.-C.T."/>
            <person name="Winkler M.E."/>
        </authorList>
    </citation>
    <scope>NUCLEOTIDE SEQUENCE</scope>
</reference>
<evidence type="ECO:0000313" key="2">
    <source>
        <dbReference type="EMBL" id="SUZ47856.1"/>
    </source>
</evidence>
<name>A0A381MZU8_9ZZZZ</name>
<sequence length="220" mass="25193">MPLRRAFSLVALTAAAMVLAAGPWAATFSRGATSGTQMPTDPAEAMTVFEGDVEKWANGPVSYLFLREELEGWEELETDEERRGFIRWFWDRRDDDLRDNQHPFREGFYTRVASANQRFSGFPRGWKSDRGRVWIILGRPDNLRTDFATELEIWTYRTYGGILRSSSEMSEMQVSFIRVRVSTRKIHGGIGPGAWPAYLLRAFDIVNHALIENPSLKRGQ</sequence>
<dbReference type="AlphaFoldDB" id="A0A381MZU8"/>